<sequence length="190" mass="22151">MAFYRNVWEQGETWHPGLTALAQHLLDTLGYHVDLATSIDHHLTTAFCNYWVARRPFWEAYFAFMEPIFSYLESRREQPSDPFWQPRFGSSGSSDHIQALPVIPYLVERLFSVFVKLHPEFTIAAWEYAWPDLQRRTYHAAGLIPLANWCKRQLAATGDPFFLQCFQRLRQEMAQAVARTLQENPQATIG</sequence>
<dbReference type="EMBL" id="QOQW01000010">
    <property type="protein sequence ID" value="RCK79829.1"/>
    <property type="molecule type" value="Genomic_DNA"/>
</dbReference>
<reference evidence="1 2" key="1">
    <citation type="submission" date="2018-05" db="EMBL/GenBank/DDBJ databases">
        <title>A metagenomic window into the 2 km-deep terrestrial subsurface aquifer revealed taxonomically and functionally diverse microbial community comprising novel uncultured bacterial lineages.</title>
        <authorList>
            <person name="Kadnikov V.V."/>
            <person name="Mardanov A.V."/>
            <person name="Beletsky A.V."/>
            <person name="Banks D."/>
            <person name="Pimenov N.V."/>
            <person name="Frank Y.A."/>
            <person name="Karnachuk O.V."/>
            <person name="Ravin N.V."/>
        </authorList>
    </citation>
    <scope>NUCLEOTIDE SEQUENCE [LARGE SCALE GENOMIC DNA]</scope>
    <source>
        <strain evidence="1">BY5</strain>
    </source>
</reference>
<evidence type="ECO:0000313" key="1">
    <source>
        <dbReference type="EMBL" id="RCK79829.1"/>
    </source>
</evidence>
<protein>
    <submittedName>
        <fullName evidence="1">Uncharacterized protein</fullName>
    </submittedName>
</protein>
<name>A0A367ZQ15_9BACT</name>
<gene>
    <name evidence="1" type="ORF">OZSIB_3983</name>
</gene>
<proteinExistence type="predicted"/>
<dbReference type="AlphaFoldDB" id="A0A367ZQ15"/>
<accession>A0A367ZQ15</accession>
<organism evidence="1 2">
    <name type="scientific">Candidatus Ozemobacter sibiricus</name>
    <dbReference type="NCBI Taxonomy" id="2268124"/>
    <lineage>
        <taxon>Bacteria</taxon>
        <taxon>Candidatus Ozemobacteria</taxon>
        <taxon>Candidatus Ozemobacterales</taxon>
        <taxon>Candidatus Ozemobacteraceae</taxon>
        <taxon>Candidatus Ozemobacter</taxon>
    </lineage>
</organism>
<evidence type="ECO:0000313" key="2">
    <source>
        <dbReference type="Proteomes" id="UP000252355"/>
    </source>
</evidence>
<comment type="caution">
    <text evidence="1">The sequence shown here is derived from an EMBL/GenBank/DDBJ whole genome shotgun (WGS) entry which is preliminary data.</text>
</comment>
<dbReference type="Proteomes" id="UP000252355">
    <property type="component" value="Unassembled WGS sequence"/>
</dbReference>